<protein>
    <submittedName>
        <fullName evidence="2">Uncharacterized protein</fullName>
    </submittedName>
</protein>
<dbReference type="VEuPathDB" id="FungiDB:CH63R_04559"/>
<sequence length="206" mass="22022">MPSGTQVRKRPCCMPQRNGAAGAGRRQNGSTLAVSRVPSEREESRIKFLAKRGREPSAVGGGQCNTVLCQFTGEWQQASNGRTGFASVQTKTEPQTAFGDEKDFEARTTFTTMAIGVTLIMTCIPAEGVDEWRCGRASGARGPVVVSIRAQRTRAYLILPHQAATCQSLGYSLHPKNYLAATVLSPAQLSTCLAEIGGFGNLVIAE</sequence>
<name>A0A1B7YJK8_COLHI</name>
<evidence type="ECO:0000256" key="1">
    <source>
        <dbReference type="SAM" id="MobiDB-lite"/>
    </source>
</evidence>
<evidence type="ECO:0000313" key="3">
    <source>
        <dbReference type="Proteomes" id="UP000092177"/>
    </source>
</evidence>
<evidence type="ECO:0000313" key="2">
    <source>
        <dbReference type="EMBL" id="OBR12263.1"/>
    </source>
</evidence>
<proteinExistence type="predicted"/>
<dbReference type="EMBL" id="LTAN01000003">
    <property type="protein sequence ID" value="OBR12263.1"/>
    <property type="molecule type" value="Genomic_DNA"/>
</dbReference>
<organism evidence="2 3">
    <name type="scientific">Colletotrichum higginsianum (strain IMI 349063)</name>
    <name type="common">Crucifer anthracnose fungus</name>
    <dbReference type="NCBI Taxonomy" id="759273"/>
    <lineage>
        <taxon>Eukaryota</taxon>
        <taxon>Fungi</taxon>
        <taxon>Dikarya</taxon>
        <taxon>Ascomycota</taxon>
        <taxon>Pezizomycotina</taxon>
        <taxon>Sordariomycetes</taxon>
        <taxon>Hypocreomycetidae</taxon>
        <taxon>Glomerellales</taxon>
        <taxon>Glomerellaceae</taxon>
        <taxon>Colletotrichum</taxon>
        <taxon>Colletotrichum destructivum species complex</taxon>
    </lineage>
</organism>
<dbReference type="KEGG" id="chig:CH63R_04559"/>
<feature type="compositionally biased region" description="Low complexity" evidence="1">
    <location>
        <begin position="16"/>
        <end position="29"/>
    </location>
</feature>
<feature type="region of interest" description="Disordered" evidence="1">
    <location>
        <begin position="1"/>
        <end position="39"/>
    </location>
</feature>
<dbReference type="Proteomes" id="UP000092177">
    <property type="component" value="Chromosome 3"/>
</dbReference>
<dbReference type="GeneID" id="28863641"/>
<gene>
    <name evidence="2" type="ORF">CH63R_04559</name>
</gene>
<dbReference type="AlphaFoldDB" id="A0A1B7YJK8"/>
<reference evidence="3" key="1">
    <citation type="journal article" date="2017" name="BMC Genomics">
        <title>Gapless genome assembly of Colletotrichum higginsianum reveals chromosome structure and association of transposable elements with secondary metabolite gene clusters.</title>
        <authorList>
            <person name="Dallery J.-F."/>
            <person name="Lapalu N."/>
            <person name="Zampounis A."/>
            <person name="Pigne S."/>
            <person name="Luyten I."/>
            <person name="Amselem J."/>
            <person name="Wittenberg A.H.J."/>
            <person name="Zhou S."/>
            <person name="de Queiroz M.V."/>
            <person name="Robin G.P."/>
            <person name="Auger A."/>
            <person name="Hainaut M."/>
            <person name="Henrissat B."/>
            <person name="Kim K.-T."/>
            <person name="Lee Y.-H."/>
            <person name="Lespinet O."/>
            <person name="Schwartz D.C."/>
            <person name="Thon M.R."/>
            <person name="O'Connell R.J."/>
        </authorList>
    </citation>
    <scope>NUCLEOTIDE SEQUENCE [LARGE SCALE GENOMIC DNA]</scope>
    <source>
        <strain evidence="3">IMI 349063</strain>
    </source>
</reference>
<accession>A0A1B7YJK8</accession>
<keyword evidence="3" id="KW-1185">Reference proteome</keyword>
<comment type="caution">
    <text evidence="2">The sequence shown here is derived from an EMBL/GenBank/DDBJ whole genome shotgun (WGS) entry which is preliminary data.</text>
</comment>
<dbReference type="RefSeq" id="XP_018160780.1">
    <property type="nucleotide sequence ID" value="XM_018299534.1"/>
</dbReference>